<feature type="signal peptide" evidence="2">
    <location>
        <begin position="1"/>
        <end position="19"/>
    </location>
</feature>
<keyword evidence="1" id="KW-1133">Transmembrane helix</keyword>
<protein>
    <submittedName>
        <fullName evidence="3">HupE/UreJ family protein</fullName>
    </submittedName>
</protein>
<evidence type="ECO:0000313" key="3">
    <source>
        <dbReference type="EMBL" id="WUR15541.1"/>
    </source>
</evidence>
<organism evidence="3 4">
    <name type="scientific">[Empedobacter] haloabium</name>
    <dbReference type="NCBI Taxonomy" id="592317"/>
    <lineage>
        <taxon>Bacteria</taxon>
        <taxon>Pseudomonadati</taxon>
        <taxon>Pseudomonadota</taxon>
        <taxon>Betaproteobacteria</taxon>
        <taxon>Burkholderiales</taxon>
        <taxon>Oxalobacteraceae</taxon>
        <taxon>Telluria group</taxon>
        <taxon>Telluria group incertae sedis</taxon>
    </lineage>
</organism>
<gene>
    <name evidence="3" type="ORF">E7V67_010705</name>
</gene>
<reference evidence="3 4" key="1">
    <citation type="journal article" date="2019" name="Int. J. Syst. Evol. Microbiol.">
        <title>The Draft Whole-Genome Sequence of the Antibiotic Producer Empedobacter haloabium ATCC 31962 Provides Indications for Its Taxonomic Reclassification.</title>
        <authorList>
            <person name="Miess H."/>
            <person name="Arlt P."/>
            <person name="Apel A.K."/>
            <person name="Weber T."/>
            <person name="Nieselt K."/>
            <person name="Hanssen F."/>
            <person name="Czemmel S."/>
            <person name="Nahnsen S."/>
            <person name="Gross H."/>
        </authorList>
    </citation>
    <scope>NUCLEOTIDE SEQUENCE [LARGE SCALE GENOMIC DNA]</scope>
    <source>
        <strain evidence="3 4">ATCC 31962</strain>
    </source>
</reference>
<dbReference type="Proteomes" id="UP000321323">
    <property type="component" value="Chromosome"/>
</dbReference>
<name>A0ABZ1UU42_9BURK</name>
<feature type="chain" id="PRO_5045938450" evidence="2">
    <location>
        <begin position="20"/>
        <end position="175"/>
    </location>
</feature>
<keyword evidence="1" id="KW-0812">Transmembrane</keyword>
<evidence type="ECO:0000313" key="4">
    <source>
        <dbReference type="Proteomes" id="UP000321323"/>
    </source>
</evidence>
<keyword evidence="2" id="KW-0732">Signal</keyword>
<accession>A0ABZ1UU42</accession>
<dbReference type="Pfam" id="PF04955">
    <property type="entry name" value="HupE_UreJ"/>
    <property type="match status" value="1"/>
</dbReference>
<feature type="transmembrane region" description="Helical" evidence="1">
    <location>
        <begin position="87"/>
        <end position="120"/>
    </location>
</feature>
<proteinExistence type="predicted"/>
<dbReference type="EMBL" id="CP136508">
    <property type="protein sequence ID" value="WUR15541.1"/>
    <property type="molecule type" value="Genomic_DNA"/>
</dbReference>
<dbReference type="InterPro" id="IPR007038">
    <property type="entry name" value="HupE_UreJ"/>
</dbReference>
<dbReference type="PIRSF" id="PIRSF016919">
    <property type="entry name" value="HupE_UreJ"/>
    <property type="match status" value="1"/>
</dbReference>
<feature type="transmembrane region" description="Helical" evidence="1">
    <location>
        <begin position="34"/>
        <end position="53"/>
    </location>
</feature>
<evidence type="ECO:0000256" key="2">
    <source>
        <dbReference type="SAM" id="SignalP"/>
    </source>
</evidence>
<evidence type="ECO:0000256" key="1">
    <source>
        <dbReference type="SAM" id="Phobius"/>
    </source>
</evidence>
<keyword evidence="1" id="KW-0472">Membrane</keyword>
<feature type="transmembrane region" description="Helical" evidence="1">
    <location>
        <begin position="60"/>
        <end position="81"/>
    </location>
</feature>
<keyword evidence="4" id="KW-1185">Reference proteome</keyword>
<sequence length="175" mass="17310">MRALRLLPLVLCLPLPVLAHPGHAHSAGFAAGLLHPLTGLDHLLALLAIGIWSARQSPRLLPLALAALAAGAAIGQAGLRLPALEGGIALSVLVAGALAAAAVRLPGLAAGAIVAGFALWHGNAHGLELRQASASAGFLLASAGLLMTGRRLSCWPQARMLGGAVAAAGCVLLAA</sequence>